<comment type="caution">
    <text evidence="6">The sequence shown here is derived from an EMBL/GenBank/DDBJ whole genome shotgun (WGS) entry which is preliminary data.</text>
</comment>
<proteinExistence type="predicted"/>
<dbReference type="InterPro" id="IPR050109">
    <property type="entry name" value="HTH-type_TetR-like_transc_reg"/>
</dbReference>
<dbReference type="PANTHER" id="PTHR30055">
    <property type="entry name" value="HTH-TYPE TRANSCRIPTIONAL REGULATOR RUTR"/>
    <property type="match status" value="1"/>
</dbReference>
<keyword evidence="3" id="KW-0804">Transcription</keyword>
<dbReference type="PRINTS" id="PR00455">
    <property type="entry name" value="HTHTETR"/>
</dbReference>
<evidence type="ECO:0000259" key="5">
    <source>
        <dbReference type="PROSITE" id="PS50977"/>
    </source>
</evidence>
<keyword evidence="1" id="KW-0805">Transcription regulation</keyword>
<organism evidence="6 7">
    <name type="scientific">Fodinicola feengrottensis</name>
    <dbReference type="NCBI Taxonomy" id="435914"/>
    <lineage>
        <taxon>Bacteria</taxon>
        <taxon>Bacillati</taxon>
        <taxon>Actinomycetota</taxon>
        <taxon>Actinomycetes</taxon>
        <taxon>Mycobacteriales</taxon>
        <taxon>Fodinicola</taxon>
    </lineage>
</organism>
<dbReference type="SUPFAM" id="SSF46689">
    <property type="entry name" value="Homeodomain-like"/>
    <property type="match status" value="1"/>
</dbReference>
<dbReference type="Pfam" id="PF13305">
    <property type="entry name" value="TetR_C_33"/>
    <property type="match status" value="1"/>
</dbReference>
<evidence type="ECO:0000256" key="1">
    <source>
        <dbReference type="ARBA" id="ARBA00023015"/>
    </source>
</evidence>
<dbReference type="RefSeq" id="WP_344313700.1">
    <property type="nucleotide sequence ID" value="NZ_BAAANY010000027.1"/>
</dbReference>
<keyword evidence="2 4" id="KW-0238">DNA-binding</keyword>
<feature type="DNA-binding region" description="H-T-H motif" evidence="4">
    <location>
        <begin position="34"/>
        <end position="53"/>
    </location>
</feature>
<keyword evidence="7" id="KW-1185">Reference proteome</keyword>
<evidence type="ECO:0000256" key="2">
    <source>
        <dbReference type="ARBA" id="ARBA00023125"/>
    </source>
</evidence>
<accession>A0ABN2IEF2</accession>
<dbReference type="InterPro" id="IPR036271">
    <property type="entry name" value="Tet_transcr_reg_TetR-rel_C_sf"/>
</dbReference>
<dbReference type="InterPro" id="IPR009057">
    <property type="entry name" value="Homeodomain-like_sf"/>
</dbReference>
<dbReference type="Proteomes" id="UP001500618">
    <property type="component" value="Unassembled WGS sequence"/>
</dbReference>
<name>A0ABN2IEF2_9ACTN</name>
<reference evidence="6 7" key="1">
    <citation type="journal article" date="2019" name="Int. J. Syst. Evol. Microbiol.">
        <title>The Global Catalogue of Microorganisms (GCM) 10K type strain sequencing project: providing services to taxonomists for standard genome sequencing and annotation.</title>
        <authorList>
            <consortium name="The Broad Institute Genomics Platform"/>
            <consortium name="The Broad Institute Genome Sequencing Center for Infectious Disease"/>
            <person name="Wu L."/>
            <person name="Ma J."/>
        </authorList>
    </citation>
    <scope>NUCLEOTIDE SEQUENCE [LARGE SCALE GENOMIC DNA]</scope>
    <source>
        <strain evidence="6 7">JCM 14718</strain>
    </source>
</reference>
<evidence type="ECO:0000256" key="4">
    <source>
        <dbReference type="PROSITE-ProRule" id="PRU00335"/>
    </source>
</evidence>
<feature type="domain" description="HTH tetR-type" evidence="5">
    <location>
        <begin position="11"/>
        <end position="71"/>
    </location>
</feature>
<sequence length="199" mass="21946">MSSSQGPYHHGNLRAALLDAAVRRIRESGIEGLSLRELARELGVSHSAPRRHFPDKQSLLDALAVVGLDRLGEQLDAALDHTDEDFARQLTAFATTYVRFASNGPQLLELMFLRKEDATNQELREANQRAFGAPVRLIEEACKRGQIDDSDRDRVEMAILAVLQGLATLVVGRMAGNRSIDQLVTGTVHALIEGLRPRD</sequence>
<evidence type="ECO:0000256" key="3">
    <source>
        <dbReference type="ARBA" id="ARBA00023163"/>
    </source>
</evidence>
<dbReference type="PANTHER" id="PTHR30055:SF220">
    <property type="entry name" value="TETR-FAMILY REGULATORY PROTEIN"/>
    <property type="match status" value="1"/>
</dbReference>
<protein>
    <submittedName>
        <fullName evidence="6">TetR/AcrR family transcriptional regulator</fullName>
    </submittedName>
</protein>
<evidence type="ECO:0000313" key="7">
    <source>
        <dbReference type="Proteomes" id="UP001500618"/>
    </source>
</evidence>
<dbReference type="InterPro" id="IPR001647">
    <property type="entry name" value="HTH_TetR"/>
</dbReference>
<dbReference type="InterPro" id="IPR025996">
    <property type="entry name" value="MT1864/Rv1816-like_C"/>
</dbReference>
<evidence type="ECO:0000313" key="6">
    <source>
        <dbReference type="EMBL" id="GAA1703285.1"/>
    </source>
</evidence>
<dbReference type="Gene3D" id="1.10.357.10">
    <property type="entry name" value="Tetracycline Repressor, domain 2"/>
    <property type="match status" value="1"/>
</dbReference>
<dbReference type="SUPFAM" id="SSF48498">
    <property type="entry name" value="Tetracyclin repressor-like, C-terminal domain"/>
    <property type="match status" value="1"/>
</dbReference>
<dbReference type="Pfam" id="PF00440">
    <property type="entry name" value="TetR_N"/>
    <property type="match status" value="1"/>
</dbReference>
<dbReference type="EMBL" id="BAAANY010000027">
    <property type="protein sequence ID" value="GAA1703285.1"/>
    <property type="molecule type" value="Genomic_DNA"/>
</dbReference>
<gene>
    <name evidence="6" type="ORF">GCM10009765_60780</name>
</gene>
<dbReference type="PROSITE" id="PS50977">
    <property type="entry name" value="HTH_TETR_2"/>
    <property type="match status" value="1"/>
</dbReference>